<protein>
    <recommendedName>
        <fullName evidence="5">Galactose oxidase</fullName>
    </recommendedName>
</protein>
<dbReference type="Proteomes" id="UP000016930">
    <property type="component" value="Unassembled WGS sequence"/>
</dbReference>
<evidence type="ECO:0008006" key="5">
    <source>
        <dbReference type="Google" id="ProtNLM"/>
    </source>
</evidence>
<evidence type="ECO:0000313" key="3">
    <source>
        <dbReference type="EMBL" id="EMD42184.1"/>
    </source>
</evidence>
<gene>
    <name evidence="3" type="ORF">CERSUDRAFT_90787</name>
</gene>
<keyword evidence="4" id="KW-1185">Reference proteome</keyword>
<evidence type="ECO:0000256" key="2">
    <source>
        <dbReference type="ARBA" id="ARBA00023004"/>
    </source>
</evidence>
<keyword evidence="2" id="KW-0408">Iron</keyword>
<dbReference type="HOGENOM" id="CLU_030461_1_0_1"/>
<reference evidence="3 4" key="1">
    <citation type="journal article" date="2012" name="Proc. Natl. Acad. Sci. U.S.A.">
        <title>Comparative genomics of Ceriporiopsis subvermispora and Phanerochaete chrysosporium provide insight into selective ligninolysis.</title>
        <authorList>
            <person name="Fernandez-Fueyo E."/>
            <person name="Ruiz-Duenas F.J."/>
            <person name="Ferreira P."/>
            <person name="Floudas D."/>
            <person name="Hibbett D.S."/>
            <person name="Canessa P."/>
            <person name="Larrondo L.F."/>
            <person name="James T.Y."/>
            <person name="Seelenfreund D."/>
            <person name="Lobos S."/>
            <person name="Polanco R."/>
            <person name="Tello M."/>
            <person name="Honda Y."/>
            <person name="Watanabe T."/>
            <person name="Watanabe T."/>
            <person name="Ryu J.S."/>
            <person name="Kubicek C.P."/>
            <person name="Schmoll M."/>
            <person name="Gaskell J."/>
            <person name="Hammel K.E."/>
            <person name="St John F.J."/>
            <person name="Vanden Wymelenberg A."/>
            <person name="Sabat G."/>
            <person name="Splinter BonDurant S."/>
            <person name="Syed K."/>
            <person name="Yadav J.S."/>
            <person name="Doddapaneni H."/>
            <person name="Subramanian V."/>
            <person name="Lavin J.L."/>
            <person name="Oguiza J.A."/>
            <person name="Perez G."/>
            <person name="Pisabarro A.G."/>
            <person name="Ramirez L."/>
            <person name="Santoyo F."/>
            <person name="Master E."/>
            <person name="Coutinho P.M."/>
            <person name="Henrissat B."/>
            <person name="Lombard V."/>
            <person name="Magnuson J.K."/>
            <person name="Kuees U."/>
            <person name="Hori C."/>
            <person name="Igarashi K."/>
            <person name="Samejima M."/>
            <person name="Held B.W."/>
            <person name="Barry K.W."/>
            <person name="LaButti K.M."/>
            <person name="Lapidus A."/>
            <person name="Lindquist E.A."/>
            <person name="Lucas S.M."/>
            <person name="Riley R."/>
            <person name="Salamov A.A."/>
            <person name="Hoffmeister D."/>
            <person name="Schwenk D."/>
            <person name="Hadar Y."/>
            <person name="Yarden O."/>
            <person name="de Vries R.P."/>
            <person name="Wiebenga A."/>
            <person name="Stenlid J."/>
            <person name="Eastwood D."/>
            <person name="Grigoriev I.V."/>
            <person name="Berka R.M."/>
            <person name="Blanchette R.A."/>
            <person name="Kersten P."/>
            <person name="Martinez A.T."/>
            <person name="Vicuna R."/>
            <person name="Cullen D."/>
        </authorList>
    </citation>
    <scope>NUCLEOTIDE SEQUENCE [LARGE SCALE GENOMIC DNA]</scope>
    <source>
        <strain evidence="3 4">B</strain>
    </source>
</reference>
<proteinExistence type="predicted"/>
<keyword evidence="1" id="KW-0677">Repeat</keyword>
<sequence length="386" mass="41210">MPPIARWSLLTKASWSSRSSHCVSTTKSGLIVVYGGELKPRTPVDAAASPQDGVLKGSVHVYDLQGSLTSIHPDATAYRTWKTLAPNLAQDAFLQIPEPRVGASTVIDGESIYLWGGRGGVDMAPLDNAQAGVWRGTLDIPSGVTWERIAAVNEEEVPETRSFHASAILEDKIYIHAGCPASGRLSSLHAFDIASRKWLALASAPEPVRGGTVLAATSLPSAGPVLVRYGGFSGYELPSEPGTIDVYSISNDRWHTTQPAPDPMHGFPGARSVHGFVPFRSRKAFATDAVALLFHGEKDASNLGHAGAGTFWNDVWLLSKNPEAGITGGWAWNKIENPSSGPVPEGRGWLPGAVWDDAAGDSHVVMHGGLLTSNERSDELWELQID</sequence>
<dbReference type="Pfam" id="PF24681">
    <property type="entry name" value="Kelch_KLHDC2_KLHL20_DRC7"/>
    <property type="match status" value="1"/>
</dbReference>
<dbReference type="STRING" id="914234.M2PZ33"/>
<dbReference type="PANTHER" id="PTHR47435">
    <property type="entry name" value="KELCH REPEAT PROTEIN (AFU_ORTHOLOGUE AFUA_5G12780)"/>
    <property type="match status" value="1"/>
</dbReference>
<dbReference type="EMBL" id="KB445791">
    <property type="protein sequence ID" value="EMD42184.1"/>
    <property type="molecule type" value="Genomic_DNA"/>
</dbReference>
<evidence type="ECO:0000256" key="1">
    <source>
        <dbReference type="ARBA" id="ARBA00022737"/>
    </source>
</evidence>
<evidence type="ECO:0000313" key="4">
    <source>
        <dbReference type="Proteomes" id="UP000016930"/>
    </source>
</evidence>
<dbReference type="PANTHER" id="PTHR47435:SF4">
    <property type="entry name" value="KELCH REPEAT PROTEIN (AFU_ORTHOLOGUE AFUA_5G12780)"/>
    <property type="match status" value="1"/>
</dbReference>
<dbReference type="OrthoDB" id="10250130at2759"/>
<dbReference type="Gene3D" id="2.120.10.80">
    <property type="entry name" value="Kelch-type beta propeller"/>
    <property type="match status" value="2"/>
</dbReference>
<dbReference type="InterPro" id="IPR015915">
    <property type="entry name" value="Kelch-typ_b-propeller"/>
</dbReference>
<accession>M2PZ33</accession>
<dbReference type="SUPFAM" id="SSF117281">
    <property type="entry name" value="Kelch motif"/>
    <property type="match status" value="1"/>
</dbReference>
<dbReference type="GO" id="GO:0019760">
    <property type="term" value="P:glucosinolate metabolic process"/>
    <property type="evidence" value="ECO:0007669"/>
    <property type="project" value="UniProtKB-ARBA"/>
</dbReference>
<organism evidence="3 4">
    <name type="scientific">Ceriporiopsis subvermispora (strain B)</name>
    <name type="common">White-rot fungus</name>
    <name type="synonym">Gelatoporia subvermispora</name>
    <dbReference type="NCBI Taxonomy" id="914234"/>
    <lineage>
        <taxon>Eukaryota</taxon>
        <taxon>Fungi</taxon>
        <taxon>Dikarya</taxon>
        <taxon>Basidiomycota</taxon>
        <taxon>Agaricomycotina</taxon>
        <taxon>Agaricomycetes</taxon>
        <taxon>Polyporales</taxon>
        <taxon>Gelatoporiaceae</taxon>
        <taxon>Gelatoporia</taxon>
    </lineage>
</organism>
<name>M2PZ33_CERS8</name>
<dbReference type="AlphaFoldDB" id="M2PZ33"/>